<dbReference type="InterPro" id="IPR005119">
    <property type="entry name" value="LysR_subst-bd"/>
</dbReference>
<name>A0A4R3XRQ1_9PROT</name>
<keyword evidence="3" id="KW-0238">DNA-binding</keyword>
<evidence type="ECO:0000256" key="5">
    <source>
        <dbReference type="ARBA" id="ARBA00023163"/>
    </source>
</evidence>
<dbReference type="EMBL" id="SMCO01000029">
    <property type="protein sequence ID" value="TCV80220.1"/>
    <property type="molecule type" value="Genomic_DNA"/>
</dbReference>
<sequence>MTLTELRYIVALARERHFGRAAEACFVSQPTLSVGIKKLEQDLGVTLFERGTNEVGVTAIGELVIEQASRALEEVAVVKAIAQQGKDPLSGPLRIGVIYTIGPYLLPYLIPKLRKKAPKMPLLIEENFTAVLTEQLKQGKLDVIVVALPFDEPGTVTQPLYDEPFEVVLPADHDWSKKKSIKSEDLALESMLLLGSGHCFRDQVMQVCPALNRFSATAGSIQKTLEGSSLETIRHMVASGAGITVLPCSAVGTSRKESKLLAFRPFAKPVPARRVVLAWRKSFPRMQALEVLRQAVLSCDLSCVKMIDSVALK</sequence>
<keyword evidence="5" id="KW-0804">Transcription</keyword>
<dbReference type="PROSITE" id="PS50931">
    <property type="entry name" value="HTH_LYSR"/>
    <property type="match status" value="1"/>
</dbReference>
<comment type="caution">
    <text evidence="7">The sequence shown here is derived from an EMBL/GenBank/DDBJ whole genome shotgun (WGS) entry which is preliminary data.</text>
</comment>
<evidence type="ECO:0000313" key="8">
    <source>
        <dbReference type="Proteomes" id="UP000295367"/>
    </source>
</evidence>
<gene>
    <name evidence="7" type="ORF">EDC63_1299</name>
</gene>
<evidence type="ECO:0000259" key="6">
    <source>
        <dbReference type="PROSITE" id="PS50931"/>
    </source>
</evidence>
<dbReference type="Pfam" id="PF03466">
    <property type="entry name" value="LysR_substrate"/>
    <property type="match status" value="1"/>
</dbReference>
<dbReference type="Proteomes" id="UP000295367">
    <property type="component" value="Unassembled WGS sequence"/>
</dbReference>
<feature type="domain" description="HTH lysR-type" evidence="6">
    <location>
        <begin position="1"/>
        <end position="58"/>
    </location>
</feature>
<dbReference type="SUPFAM" id="SSF46785">
    <property type="entry name" value="Winged helix' DNA-binding domain"/>
    <property type="match status" value="1"/>
</dbReference>
<keyword evidence="8" id="KW-1185">Reference proteome</keyword>
<dbReference type="FunFam" id="1.10.10.10:FF:000001">
    <property type="entry name" value="LysR family transcriptional regulator"/>
    <property type="match status" value="1"/>
</dbReference>
<dbReference type="SUPFAM" id="SSF53850">
    <property type="entry name" value="Periplasmic binding protein-like II"/>
    <property type="match status" value="1"/>
</dbReference>
<dbReference type="GO" id="GO:0032993">
    <property type="term" value="C:protein-DNA complex"/>
    <property type="evidence" value="ECO:0007669"/>
    <property type="project" value="TreeGrafter"/>
</dbReference>
<dbReference type="RefSeq" id="WP_132920967.1">
    <property type="nucleotide sequence ID" value="NZ_SMCO01000029.1"/>
</dbReference>
<dbReference type="GO" id="GO:0003700">
    <property type="term" value="F:DNA-binding transcription factor activity"/>
    <property type="evidence" value="ECO:0007669"/>
    <property type="project" value="InterPro"/>
</dbReference>
<dbReference type="AlphaFoldDB" id="A0A4R3XRQ1"/>
<accession>A0A4R3XRQ1</accession>
<dbReference type="GO" id="GO:0003677">
    <property type="term" value="F:DNA binding"/>
    <property type="evidence" value="ECO:0007669"/>
    <property type="project" value="UniProtKB-KW"/>
</dbReference>
<dbReference type="InterPro" id="IPR000847">
    <property type="entry name" value="LysR_HTH_N"/>
</dbReference>
<dbReference type="Gene3D" id="1.10.10.10">
    <property type="entry name" value="Winged helix-like DNA-binding domain superfamily/Winged helix DNA-binding domain"/>
    <property type="match status" value="1"/>
</dbReference>
<reference evidence="7 8" key="1">
    <citation type="submission" date="2019-03" db="EMBL/GenBank/DDBJ databases">
        <title>Genomic Encyclopedia of Type Strains, Phase IV (KMG-IV): sequencing the most valuable type-strain genomes for metagenomic binning, comparative biology and taxonomic classification.</title>
        <authorList>
            <person name="Goeker M."/>
        </authorList>
    </citation>
    <scope>NUCLEOTIDE SEQUENCE [LARGE SCALE GENOMIC DNA]</scope>
    <source>
        <strain evidence="7 8">DSM 100309</strain>
    </source>
</reference>
<evidence type="ECO:0000256" key="3">
    <source>
        <dbReference type="ARBA" id="ARBA00023125"/>
    </source>
</evidence>
<keyword evidence="4" id="KW-0010">Activator</keyword>
<organism evidence="7 8">
    <name type="scientific">Sulfurirhabdus autotrophica</name>
    <dbReference type="NCBI Taxonomy" id="1706046"/>
    <lineage>
        <taxon>Bacteria</taxon>
        <taxon>Pseudomonadati</taxon>
        <taxon>Pseudomonadota</taxon>
        <taxon>Betaproteobacteria</taxon>
        <taxon>Nitrosomonadales</taxon>
        <taxon>Sulfuricellaceae</taxon>
        <taxon>Sulfurirhabdus</taxon>
    </lineage>
</organism>
<dbReference type="PANTHER" id="PTHR30346">
    <property type="entry name" value="TRANSCRIPTIONAL DUAL REGULATOR HCAR-RELATED"/>
    <property type="match status" value="1"/>
</dbReference>
<evidence type="ECO:0000313" key="7">
    <source>
        <dbReference type="EMBL" id="TCV80220.1"/>
    </source>
</evidence>
<proteinExistence type="inferred from homology"/>
<dbReference type="OrthoDB" id="9775392at2"/>
<evidence type="ECO:0000256" key="1">
    <source>
        <dbReference type="ARBA" id="ARBA00009437"/>
    </source>
</evidence>
<keyword evidence="2" id="KW-0805">Transcription regulation</keyword>
<dbReference type="Gene3D" id="3.40.190.10">
    <property type="entry name" value="Periplasmic binding protein-like II"/>
    <property type="match status" value="2"/>
</dbReference>
<dbReference type="CDD" id="cd08411">
    <property type="entry name" value="PBP2_OxyR"/>
    <property type="match status" value="1"/>
</dbReference>
<evidence type="ECO:0000256" key="2">
    <source>
        <dbReference type="ARBA" id="ARBA00023015"/>
    </source>
</evidence>
<dbReference type="PANTHER" id="PTHR30346:SF26">
    <property type="entry name" value="HYDROGEN PEROXIDE-INDUCIBLE GENES ACTIVATOR"/>
    <property type="match status" value="1"/>
</dbReference>
<evidence type="ECO:0000256" key="4">
    <source>
        <dbReference type="ARBA" id="ARBA00023159"/>
    </source>
</evidence>
<dbReference type="InterPro" id="IPR036388">
    <property type="entry name" value="WH-like_DNA-bd_sf"/>
</dbReference>
<dbReference type="PRINTS" id="PR00039">
    <property type="entry name" value="HTHLYSR"/>
</dbReference>
<protein>
    <submittedName>
        <fullName evidence="7">LysR family hydrogen peroxide-inducible transcriptional activator</fullName>
    </submittedName>
</protein>
<comment type="similarity">
    <text evidence="1">Belongs to the LysR transcriptional regulatory family.</text>
</comment>
<dbReference type="Pfam" id="PF00126">
    <property type="entry name" value="HTH_1"/>
    <property type="match status" value="1"/>
</dbReference>
<dbReference type="InterPro" id="IPR036390">
    <property type="entry name" value="WH_DNA-bd_sf"/>
</dbReference>